<comment type="caution">
    <text evidence="1">The sequence shown here is derived from an EMBL/GenBank/DDBJ whole genome shotgun (WGS) entry which is preliminary data.</text>
</comment>
<organism evidence="1 2">
    <name type="scientific">Candida boidinii</name>
    <name type="common">Yeast</name>
    <dbReference type="NCBI Taxonomy" id="5477"/>
    <lineage>
        <taxon>Eukaryota</taxon>
        <taxon>Fungi</taxon>
        <taxon>Dikarya</taxon>
        <taxon>Ascomycota</taxon>
        <taxon>Saccharomycotina</taxon>
        <taxon>Pichiomycetes</taxon>
        <taxon>Pichiales</taxon>
        <taxon>Pichiaceae</taxon>
        <taxon>Ogataea</taxon>
        <taxon>Ogataea/Candida clade</taxon>
    </lineage>
</organism>
<accession>A0ACB5TM16</accession>
<proteinExistence type="predicted"/>
<dbReference type="Proteomes" id="UP001165101">
    <property type="component" value="Unassembled WGS sequence"/>
</dbReference>
<keyword evidence="2" id="KW-1185">Reference proteome</keyword>
<gene>
    <name evidence="1" type="ORF">Cboi01_000204600</name>
</gene>
<evidence type="ECO:0000313" key="2">
    <source>
        <dbReference type="Proteomes" id="UP001165101"/>
    </source>
</evidence>
<reference evidence="1" key="1">
    <citation type="submission" date="2023-04" db="EMBL/GenBank/DDBJ databases">
        <title>Candida boidinii NBRC 1967.</title>
        <authorList>
            <person name="Ichikawa N."/>
            <person name="Sato H."/>
            <person name="Tonouchi N."/>
        </authorList>
    </citation>
    <scope>NUCLEOTIDE SEQUENCE</scope>
    <source>
        <strain evidence="1">NBRC 1967</strain>
    </source>
</reference>
<name>A0ACB5TM16_CANBO</name>
<evidence type="ECO:0000313" key="1">
    <source>
        <dbReference type="EMBL" id="GME90869.1"/>
    </source>
</evidence>
<dbReference type="EMBL" id="BSXV01000850">
    <property type="protein sequence ID" value="GME90869.1"/>
    <property type="molecule type" value="Genomic_DNA"/>
</dbReference>
<sequence>MPVTAAEARRNPTAYAEGKPAAKLASGQNHPQTEPDSDFSNDDREESVWYLVWTLLYRNQRIQLDFDSMAGMDFIAPTSMFP</sequence>
<protein>
    <submittedName>
        <fullName evidence="1">Unnamed protein product</fullName>
    </submittedName>
</protein>